<proteinExistence type="predicted"/>
<reference evidence="3" key="1">
    <citation type="submission" date="2022-11" db="UniProtKB">
        <authorList>
            <consortium name="WormBaseParasite"/>
        </authorList>
    </citation>
    <scope>IDENTIFICATION</scope>
</reference>
<dbReference type="Gene3D" id="1.25.40.180">
    <property type="match status" value="1"/>
</dbReference>
<feature type="region of interest" description="Disordered" evidence="1">
    <location>
        <begin position="569"/>
        <end position="610"/>
    </location>
</feature>
<name>A0A915CS20_9BILA</name>
<evidence type="ECO:0000313" key="3">
    <source>
        <dbReference type="WBParaSite" id="jg1187"/>
    </source>
</evidence>
<feature type="region of interest" description="Disordered" evidence="1">
    <location>
        <begin position="373"/>
        <end position="443"/>
    </location>
</feature>
<keyword evidence="2" id="KW-1185">Reference proteome</keyword>
<protein>
    <submittedName>
        <fullName evidence="3">Uncharacterized protein</fullName>
    </submittedName>
</protein>
<dbReference type="Proteomes" id="UP000887574">
    <property type="component" value="Unplaced"/>
</dbReference>
<accession>A0A915CS20</accession>
<organism evidence="2 3">
    <name type="scientific">Ditylenchus dipsaci</name>
    <dbReference type="NCBI Taxonomy" id="166011"/>
    <lineage>
        <taxon>Eukaryota</taxon>
        <taxon>Metazoa</taxon>
        <taxon>Ecdysozoa</taxon>
        <taxon>Nematoda</taxon>
        <taxon>Chromadorea</taxon>
        <taxon>Rhabditida</taxon>
        <taxon>Tylenchina</taxon>
        <taxon>Tylenchomorpha</taxon>
        <taxon>Sphaerularioidea</taxon>
        <taxon>Anguinidae</taxon>
        <taxon>Anguininae</taxon>
        <taxon>Ditylenchus</taxon>
    </lineage>
</organism>
<dbReference type="AlphaFoldDB" id="A0A915CS20"/>
<feature type="compositionally biased region" description="Polar residues" evidence="1">
    <location>
        <begin position="430"/>
        <end position="443"/>
    </location>
</feature>
<feature type="compositionally biased region" description="Acidic residues" evidence="1">
    <location>
        <begin position="596"/>
        <end position="606"/>
    </location>
</feature>
<dbReference type="SUPFAM" id="SSF48371">
    <property type="entry name" value="ARM repeat"/>
    <property type="match status" value="1"/>
</dbReference>
<evidence type="ECO:0000256" key="1">
    <source>
        <dbReference type="SAM" id="MobiDB-lite"/>
    </source>
</evidence>
<evidence type="ECO:0000313" key="2">
    <source>
        <dbReference type="Proteomes" id="UP000887574"/>
    </source>
</evidence>
<sequence>MFVQEDCESCNVQLDSLIQEHCPHLLTKQGSITQATSLVNSQVVDAQTEAEHTPAASSDDSKILEDMALSKKLVYTTDLVYSIRQVVKTNDELRQVFKARLLELGIDSESTTFCRPIIVFPSRKEKEKAKKKPVVNNLNTAKEAPKPFVPAWRIPATTLASAANLEDQVDIPDWALIAAQQLSTHHHIAQLCQLIVEVERKDTSRFGPGLSTTFEQGLAKKAATFLNKFGVVQGDTCNLGMIRFVAGLYSHGLLAPATVDGCVRQLMDRFKTTKNEASISKMVQLIRYIGPTCYASNQQQHSSQPIEQQWISSATSEQITDHVVCHALQYLTSNQHLLTQHLSDQINKLRKPGGSAWQACKSNNTVEDVHAAMSDSKQAVEPKEKIKKDPEEWPTIGSGADKCRKKNSMPIPKDPSEDEQELDDSVDIGQESQSTSHSSNTIDNGGRAYRLLKTILIIHKLDPYSAATSVKAIKFLRGETQVDLASLDFAEKQLYGCAKGNMPNGPTYHMLHWLYSNHYLLATGHRNERSPASFLYSRHLKLSQKAYKWLENGPKELWMDFSTLNAKKGSAGKLDKQRNTSIADWIPDSKTRSDEQNQDFSEEEDQASASALSDDLNAMNFETEVEEGEDDNVLIDVAEEMKKYEKERRLPA</sequence>
<feature type="compositionally biased region" description="Acidic residues" evidence="1">
    <location>
        <begin position="416"/>
        <end position="426"/>
    </location>
</feature>
<dbReference type="WBParaSite" id="jg1187">
    <property type="protein sequence ID" value="jg1187"/>
    <property type="gene ID" value="jg1187"/>
</dbReference>
<feature type="compositionally biased region" description="Basic and acidic residues" evidence="1">
    <location>
        <begin position="378"/>
        <end position="391"/>
    </location>
</feature>
<dbReference type="InterPro" id="IPR016024">
    <property type="entry name" value="ARM-type_fold"/>
</dbReference>